<dbReference type="EMBL" id="JAHLJV010000144">
    <property type="protein sequence ID" value="KAK1566363.1"/>
    <property type="molecule type" value="Genomic_DNA"/>
</dbReference>
<dbReference type="AlphaFoldDB" id="A0AAD8PKJ2"/>
<gene>
    <name evidence="2" type="ORF">LY79DRAFT_584837</name>
</gene>
<reference evidence="2" key="1">
    <citation type="submission" date="2021-06" db="EMBL/GenBank/DDBJ databases">
        <title>Comparative genomics, transcriptomics and evolutionary studies reveal genomic signatures of adaptation to plant cell wall in hemibiotrophic fungi.</title>
        <authorList>
            <consortium name="DOE Joint Genome Institute"/>
            <person name="Baroncelli R."/>
            <person name="Diaz J.F."/>
            <person name="Benocci T."/>
            <person name="Peng M."/>
            <person name="Battaglia E."/>
            <person name="Haridas S."/>
            <person name="Andreopoulos W."/>
            <person name="Labutti K."/>
            <person name="Pangilinan J."/>
            <person name="Floch G.L."/>
            <person name="Makela M.R."/>
            <person name="Henrissat B."/>
            <person name="Grigoriev I.V."/>
            <person name="Crouch J.A."/>
            <person name="De Vries R.P."/>
            <person name="Sukno S.A."/>
            <person name="Thon M.R."/>
        </authorList>
    </citation>
    <scope>NUCLEOTIDE SEQUENCE</scope>
    <source>
        <strain evidence="2">CBS 125086</strain>
    </source>
</reference>
<evidence type="ECO:0000256" key="1">
    <source>
        <dbReference type="SAM" id="MobiDB-lite"/>
    </source>
</evidence>
<name>A0AAD8PKJ2_9PEZI</name>
<accession>A0AAD8PKJ2</accession>
<dbReference type="Proteomes" id="UP001230504">
    <property type="component" value="Unassembled WGS sequence"/>
</dbReference>
<feature type="region of interest" description="Disordered" evidence="1">
    <location>
        <begin position="61"/>
        <end position="81"/>
    </location>
</feature>
<sequence>MARRWSSMAVSAGIRLGRRCGEQLCGASILESKWISVYGPTAILLLVKTVVLCHPVHHNSCQEDKPLKPETTAARSHRQADTNWRHPPALVRIAMSYYGTALIIGNLRASGLITHVGSIVYHESRKVEGTGIFEAAHSAGEKSHLLALRVALRFFRQLYNY</sequence>
<proteinExistence type="predicted"/>
<protein>
    <submittedName>
        <fullName evidence="2">Uncharacterized protein</fullName>
    </submittedName>
</protein>
<keyword evidence="3" id="KW-1185">Reference proteome</keyword>
<comment type="caution">
    <text evidence="2">The sequence shown here is derived from an EMBL/GenBank/DDBJ whole genome shotgun (WGS) entry which is preliminary data.</text>
</comment>
<dbReference type="RefSeq" id="XP_060407536.1">
    <property type="nucleotide sequence ID" value="XM_060560438.1"/>
</dbReference>
<evidence type="ECO:0000313" key="3">
    <source>
        <dbReference type="Proteomes" id="UP001230504"/>
    </source>
</evidence>
<dbReference type="GeneID" id="85444678"/>
<organism evidence="2 3">
    <name type="scientific">Colletotrichum navitas</name>
    <dbReference type="NCBI Taxonomy" id="681940"/>
    <lineage>
        <taxon>Eukaryota</taxon>
        <taxon>Fungi</taxon>
        <taxon>Dikarya</taxon>
        <taxon>Ascomycota</taxon>
        <taxon>Pezizomycotina</taxon>
        <taxon>Sordariomycetes</taxon>
        <taxon>Hypocreomycetidae</taxon>
        <taxon>Glomerellales</taxon>
        <taxon>Glomerellaceae</taxon>
        <taxon>Colletotrichum</taxon>
        <taxon>Colletotrichum graminicola species complex</taxon>
    </lineage>
</organism>
<evidence type="ECO:0000313" key="2">
    <source>
        <dbReference type="EMBL" id="KAK1566363.1"/>
    </source>
</evidence>